<accession>A0A914DLP9</accession>
<evidence type="ECO:0000313" key="8">
    <source>
        <dbReference type="WBParaSite" id="ACRNAN_scaffold3078.g14332.t1"/>
    </source>
</evidence>
<keyword evidence="7" id="KW-1185">Reference proteome</keyword>
<keyword evidence="4 5" id="KW-0472">Membrane</keyword>
<evidence type="ECO:0000256" key="4">
    <source>
        <dbReference type="ARBA" id="ARBA00023136"/>
    </source>
</evidence>
<name>A0A914DLP9_9BILA</name>
<evidence type="ECO:0000256" key="2">
    <source>
        <dbReference type="ARBA" id="ARBA00022692"/>
    </source>
</evidence>
<feature type="transmembrane region" description="Helical" evidence="5">
    <location>
        <begin position="132"/>
        <end position="151"/>
    </location>
</feature>
<dbReference type="PANTHER" id="PTHR23360:SF68">
    <property type="entry name" value="G-PROTEIN COUPLED RECEPTORS FAMILY 1 PROFILE DOMAIN-CONTAINING PROTEIN"/>
    <property type="match status" value="1"/>
</dbReference>
<organism evidence="7 8">
    <name type="scientific">Acrobeloides nanus</name>
    <dbReference type="NCBI Taxonomy" id="290746"/>
    <lineage>
        <taxon>Eukaryota</taxon>
        <taxon>Metazoa</taxon>
        <taxon>Ecdysozoa</taxon>
        <taxon>Nematoda</taxon>
        <taxon>Chromadorea</taxon>
        <taxon>Rhabditida</taxon>
        <taxon>Tylenchina</taxon>
        <taxon>Cephalobomorpha</taxon>
        <taxon>Cephaloboidea</taxon>
        <taxon>Cephalobidae</taxon>
        <taxon>Acrobeloides</taxon>
    </lineage>
</organism>
<feature type="domain" description="G-protein coupled receptors family 1 profile" evidence="6">
    <location>
        <begin position="34"/>
        <end position="121"/>
    </location>
</feature>
<feature type="transmembrane region" description="Helical" evidence="5">
    <location>
        <begin position="55"/>
        <end position="78"/>
    </location>
</feature>
<evidence type="ECO:0000313" key="7">
    <source>
        <dbReference type="Proteomes" id="UP000887540"/>
    </source>
</evidence>
<protein>
    <submittedName>
        <fullName evidence="8">G-protein coupled receptors family 1 profile domain-containing protein</fullName>
    </submittedName>
</protein>
<dbReference type="GO" id="GO:0004930">
    <property type="term" value="F:G protein-coupled receptor activity"/>
    <property type="evidence" value="ECO:0007669"/>
    <property type="project" value="InterPro"/>
</dbReference>
<dbReference type="WBParaSite" id="ACRNAN_scaffold3078.g14332.t1">
    <property type="protein sequence ID" value="ACRNAN_scaffold3078.g14332.t1"/>
    <property type="gene ID" value="ACRNAN_scaffold3078.g14332"/>
</dbReference>
<evidence type="ECO:0000256" key="3">
    <source>
        <dbReference type="ARBA" id="ARBA00022989"/>
    </source>
</evidence>
<keyword evidence="2 5" id="KW-0812">Transmembrane</keyword>
<proteinExistence type="predicted"/>
<dbReference type="SMART" id="SM01381">
    <property type="entry name" value="7TM_GPCR_Srsx"/>
    <property type="match status" value="1"/>
</dbReference>
<dbReference type="PANTHER" id="PTHR23360">
    <property type="entry name" value="G-PROTEIN COUPLED RECEPTORS FAMILY 1 PROFILE DOMAIN-CONTAINING PROTEIN-RELATED"/>
    <property type="match status" value="1"/>
</dbReference>
<comment type="subcellular location">
    <subcellularLocation>
        <location evidence="1">Membrane</location>
    </subcellularLocation>
</comment>
<dbReference type="InterPro" id="IPR000276">
    <property type="entry name" value="GPCR_Rhodpsn"/>
</dbReference>
<evidence type="ECO:0000256" key="5">
    <source>
        <dbReference type="SAM" id="Phobius"/>
    </source>
</evidence>
<dbReference type="InterPro" id="IPR017452">
    <property type="entry name" value="GPCR_Rhodpsn_7TM"/>
</dbReference>
<dbReference type="Proteomes" id="UP000887540">
    <property type="component" value="Unplaced"/>
</dbReference>
<feature type="transmembrane region" description="Helical" evidence="5">
    <location>
        <begin position="20"/>
        <end position="43"/>
    </location>
</feature>
<evidence type="ECO:0000259" key="6">
    <source>
        <dbReference type="PROSITE" id="PS50262"/>
    </source>
</evidence>
<dbReference type="SUPFAM" id="SSF81321">
    <property type="entry name" value="Family A G protein-coupled receptor-like"/>
    <property type="match status" value="1"/>
</dbReference>
<dbReference type="Pfam" id="PF10320">
    <property type="entry name" value="7TM_GPCR_Srsx"/>
    <property type="match status" value="1"/>
</dbReference>
<sequence length="188" mass="21184">MNNTLVNPNRNGVMYETLPAAAILLIENLIGAFGNISIVWATLRNNKLQATCNWLIALNAIADGGTQLSNYISTYFLISGINYVDLRTCWYLQFIPYMFFSSTMIITILVGIDRLLTVLFPHKEIFNTYNKIKYLIGMSIIPMGYSAIWAITSYSYMAIAGDTDSIELRNVFQLLCLLCLQHGISSRI</sequence>
<keyword evidence="3 5" id="KW-1133">Transmembrane helix</keyword>
<evidence type="ECO:0000256" key="1">
    <source>
        <dbReference type="ARBA" id="ARBA00004370"/>
    </source>
</evidence>
<dbReference type="AlphaFoldDB" id="A0A914DLP9"/>
<dbReference type="InterPro" id="IPR047130">
    <property type="entry name" value="7TM_GPCR_Srsx_nematod"/>
</dbReference>
<dbReference type="InterPro" id="IPR019424">
    <property type="entry name" value="7TM_GPCR_Srsx"/>
</dbReference>
<dbReference type="PROSITE" id="PS50262">
    <property type="entry name" value="G_PROTEIN_RECEP_F1_2"/>
    <property type="match status" value="1"/>
</dbReference>
<dbReference type="GO" id="GO:0016020">
    <property type="term" value="C:membrane"/>
    <property type="evidence" value="ECO:0007669"/>
    <property type="project" value="UniProtKB-SubCell"/>
</dbReference>
<dbReference type="CDD" id="cd00637">
    <property type="entry name" value="7tm_classA_rhodopsin-like"/>
    <property type="match status" value="1"/>
</dbReference>
<dbReference type="Gene3D" id="1.20.1070.10">
    <property type="entry name" value="Rhodopsin 7-helix transmembrane proteins"/>
    <property type="match status" value="1"/>
</dbReference>
<feature type="transmembrane region" description="Helical" evidence="5">
    <location>
        <begin position="90"/>
        <end position="112"/>
    </location>
</feature>
<reference evidence="8" key="1">
    <citation type="submission" date="2022-11" db="UniProtKB">
        <authorList>
            <consortium name="WormBaseParasite"/>
        </authorList>
    </citation>
    <scope>IDENTIFICATION</scope>
</reference>